<dbReference type="PANTHER" id="PTHR37481">
    <property type="entry name" value="LIPOPOLYSACCHARIDE EXPORT SYSTEM PROTEIN LPTC"/>
    <property type="match status" value="1"/>
</dbReference>
<protein>
    <recommendedName>
        <fullName evidence="9">LPS export ABC transporter periplasmic protein LptC</fullName>
    </recommendedName>
</protein>
<keyword evidence="5 6" id="KW-0472">Membrane</keyword>
<dbReference type="GO" id="GO:0030288">
    <property type="term" value="C:outer membrane-bounded periplasmic space"/>
    <property type="evidence" value="ECO:0007669"/>
    <property type="project" value="TreeGrafter"/>
</dbReference>
<dbReference type="Gene3D" id="2.60.450.10">
    <property type="entry name" value="Lipopolysaccharide (LPS) transport protein A like domain"/>
    <property type="match status" value="1"/>
</dbReference>
<dbReference type="OrthoDB" id="1629081at2"/>
<dbReference type="eggNOG" id="COG3117">
    <property type="taxonomic scope" value="Bacteria"/>
</dbReference>
<feature type="transmembrane region" description="Helical" evidence="6">
    <location>
        <begin position="7"/>
        <end position="24"/>
    </location>
</feature>
<evidence type="ECO:0000256" key="4">
    <source>
        <dbReference type="ARBA" id="ARBA00022989"/>
    </source>
</evidence>
<evidence type="ECO:0008006" key="9">
    <source>
        <dbReference type="Google" id="ProtNLM"/>
    </source>
</evidence>
<dbReference type="InterPro" id="IPR052363">
    <property type="entry name" value="LPS_export_LptC"/>
</dbReference>
<dbReference type="GO" id="GO:0005886">
    <property type="term" value="C:plasma membrane"/>
    <property type="evidence" value="ECO:0007669"/>
    <property type="project" value="InterPro"/>
</dbReference>
<keyword evidence="3 6" id="KW-0812">Transmembrane</keyword>
<evidence type="ECO:0000256" key="2">
    <source>
        <dbReference type="ARBA" id="ARBA00022519"/>
    </source>
</evidence>
<evidence type="ECO:0000256" key="1">
    <source>
        <dbReference type="ARBA" id="ARBA00022475"/>
    </source>
</evidence>
<keyword evidence="2" id="KW-0997">Cell inner membrane</keyword>
<evidence type="ECO:0000313" key="7">
    <source>
        <dbReference type="EMBL" id="EFR42412.1"/>
    </source>
</evidence>
<dbReference type="InterPro" id="IPR026265">
    <property type="entry name" value="LptC"/>
</dbReference>
<dbReference type="RefSeq" id="WP_007554989.1">
    <property type="nucleotide sequence ID" value="NZ_AENT01000025.1"/>
</dbReference>
<keyword evidence="4 6" id="KW-1133">Transmembrane helix</keyword>
<dbReference type="PANTHER" id="PTHR37481:SF1">
    <property type="entry name" value="LIPOPOLYSACCHARIDE EXPORT SYSTEM PROTEIN LPTC"/>
    <property type="match status" value="1"/>
</dbReference>
<comment type="caution">
    <text evidence="7">The sequence shown here is derived from an EMBL/GenBank/DDBJ whole genome shotgun (WGS) entry which is preliminary data.</text>
</comment>
<dbReference type="Pfam" id="PF06835">
    <property type="entry name" value="LptC"/>
    <property type="match status" value="1"/>
</dbReference>
<evidence type="ECO:0000256" key="3">
    <source>
        <dbReference type="ARBA" id="ARBA00022692"/>
    </source>
</evidence>
<accession>E4L9W7</accession>
<sequence>MKSKKKIFIIIITVIICIGIYLLFRKDGFEFKHSKEAEFAIEFKGTELKEERDGKLIWKLKADRVNIDKDKNVMSIEGAECIFNDNGISLDVNADSAIFNKNENVLYLKGSIKGHSDDGTSIKAENLKYESKTGILSSDRPFFIEKAGHKLTADSFTADRILKTVKAKGNASLTDRG</sequence>
<evidence type="ECO:0000256" key="6">
    <source>
        <dbReference type="SAM" id="Phobius"/>
    </source>
</evidence>
<proteinExistence type="predicted"/>
<organism evidence="7 8">
    <name type="scientific">Dialister micraerophilus UPII 345-E</name>
    <dbReference type="NCBI Taxonomy" id="910314"/>
    <lineage>
        <taxon>Bacteria</taxon>
        <taxon>Bacillati</taxon>
        <taxon>Bacillota</taxon>
        <taxon>Negativicutes</taxon>
        <taxon>Veillonellales</taxon>
        <taxon>Veillonellaceae</taxon>
        <taxon>Dialister</taxon>
    </lineage>
</organism>
<dbReference type="EMBL" id="AENT01000025">
    <property type="protein sequence ID" value="EFR42412.1"/>
    <property type="molecule type" value="Genomic_DNA"/>
</dbReference>
<dbReference type="GO" id="GO:0015221">
    <property type="term" value="F:lipopolysaccharide transmembrane transporter activity"/>
    <property type="evidence" value="ECO:0007669"/>
    <property type="project" value="InterPro"/>
</dbReference>
<reference evidence="7 8" key="1">
    <citation type="submission" date="2010-11" db="EMBL/GenBank/DDBJ databases">
        <authorList>
            <person name="Durkin A.S."/>
            <person name="Madupu R."/>
            <person name="Torralba M."/>
            <person name="Gillis M."/>
            <person name="Methe B."/>
            <person name="Sutton G."/>
            <person name="Nelson K.E."/>
        </authorList>
    </citation>
    <scope>NUCLEOTIDE SEQUENCE [LARGE SCALE GENOMIC DNA]</scope>
    <source>
        <strain evidence="7 8">UPII 345-E</strain>
    </source>
</reference>
<gene>
    <name evidence="7" type="ORF">HMPREF9220_0128</name>
</gene>
<dbReference type="GO" id="GO:0017089">
    <property type="term" value="F:glycolipid transfer activity"/>
    <property type="evidence" value="ECO:0007669"/>
    <property type="project" value="TreeGrafter"/>
</dbReference>
<dbReference type="AlphaFoldDB" id="E4L9W7"/>
<dbReference type="Proteomes" id="UP000004594">
    <property type="component" value="Unassembled WGS sequence"/>
</dbReference>
<dbReference type="InterPro" id="IPR010664">
    <property type="entry name" value="LipoPS_assembly_LptC-rel"/>
</dbReference>
<dbReference type="NCBIfam" id="TIGR04409">
    <property type="entry name" value="LptC_YrbK"/>
    <property type="match status" value="1"/>
</dbReference>
<keyword evidence="1" id="KW-1003">Cell membrane</keyword>
<evidence type="ECO:0000256" key="5">
    <source>
        <dbReference type="ARBA" id="ARBA00023136"/>
    </source>
</evidence>
<evidence type="ECO:0000313" key="8">
    <source>
        <dbReference type="Proteomes" id="UP000004594"/>
    </source>
</evidence>
<name>E4L9W7_9FIRM</name>